<accession>A0ACC6S7L0</accession>
<organism evidence="1 2">
    <name type="scientific">Robertmurraya yapensis</name>
    <name type="common">ex Hitch et al 2024</name>
    <dbReference type="NCBI Taxonomy" id="3133160"/>
    <lineage>
        <taxon>Bacteria</taxon>
        <taxon>Bacillati</taxon>
        <taxon>Bacillota</taxon>
        <taxon>Bacilli</taxon>
        <taxon>Bacillales</taxon>
        <taxon>Bacillaceae</taxon>
        <taxon>Robertmurraya</taxon>
    </lineage>
</organism>
<evidence type="ECO:0000313" key="2">
    <source>
        <dbReference type="Proteomes" id="UP001439875"/>
    </source>
</evidence>
<evidence type="ECO:0000313" key="1">
    <source>
        <dbReference type="EMBL" id="MEQ2526061.1"/>
    </source>
</evidence>
<gene>
    <name evidence="1" type="ORF">WMO40_05045</name>
</gene>
<comment type="caution">
    <text evidence="1">The sequence shown here is derived from an EMBL/GenBank/DDBJ whole genome shotgun (WGS) entry which is preliminary data.</text>
</comment>
<sequence>MKTDWYWLLIFIVLMTTVGFLLFDNIASKLIFGIAVGGIFGWIFITKKTNKKDKQ</sequence>
<dbReference type="EMBL" id="JBBMEW010000003">
    <property type="protein sequence ID" value="MEQ2526061.1"/>
    <property type="molecule type" value="Genomic_DNA"/>
</dbReference>
<reference evidence="1" key="1">
    <citation type="submission" date="2024-03" db="EMBL/GenBank/DDBJ databases">
        <title>Human intestinal bacterial collection.</title>
        <authorList>
            <person name="Pauvert C."/>
            <person name="Hitch T.C.A."/>
            <person name="Clavel T."/>
        </authorList>
    </citation>
    <scope>NUCLEOTIDE SEQUENCE</scope>
    <source>
        <strain evidence="1">CLA-AA-H227</strain>
    </source>
</reference>
<protein>
    <submittedName>
        <fullName evidence="1">Uncharacterized protein</fullName>
    </submittedName>
</protein>
<proteinExistence type="predicted"/>
<keyword evidence="2" id="KW-1185">Reference proteome</keyword>
<dbReference type="Proteomes" id="UP001439875">
    <property type="component" value="Unassembled WGS sequence"/>
</dbReference>
<name>A0ACC6S7L0_9BACI</name>